<feature type="domain" description="Ig-like" evidence="6">
    <location>
        <begin position="125"/>
        <end position="212"/>
    </location>
</feature>
<dbReference type="InterPro" id="IPR003599">
    <property type="entry name" value="Ig_sub"/>
</dbReference>
<dbReference type="PANTHER" id="PTHR11640">
    <property type="entry name" value="NEPHRIN"/>
    <property type="match status" value="1"/>
</dbReference>
<feature type="domain" description="Ig-like" evidence="6">
    <location>
        <begin position="223"/>
        <end position="304"/>
    </location>
</feature>
<dbReference type="Gene3D" id="2.60.40.10">
    <property type="entry name" value="Immunoglobulins"/>
    <property type="match status" value="7"/>
</dbReference>
<feature type="domain" description="Ig-like" evidence="6">
    <location>
        <begin position="882"/>
        <end position="965"/>
    </location>
</feature>
<evidence type="ECO:0000256" key="4">
    <source>
        <dbReference type="ARBA" id="ARBA00023180"/>
    </source>
</evidence>
<dbReference type="GO" id="GO:0005886">
    <property type="term" value="C:plasma membrane"/>
    <property type="evidence" value="ECO:0007669"/>
    <property type="project" value="TreeGrafter"/>
</dbReference>
<feature type="non-terminal residue" evidence="7">
    <location>
        <position position="967"/>
    </location>
</feature>
<dbReference type="CDD" id="cd00096">
    <property type="entry name" value="Ig"/>
    <property type="match status" value="1"/>
</dbReference>
<dbReference type="InterPro" id="IPR051275">
    <property type="entry name" value="Cell_adhesion_signaling"/>
</dbReference>
<evidence type="ECO:0000313" key="8">
    <source>
        <dbReference type="Proteomes" id="UP000326759"/>
    </source>
</evidence>
<dbReference type="InterPro" id="IPR007110">
    <property type="entry name" value="Ig-like_dom"/>
</dbReference>
<evidence type="ECO:0000256" key="5">
    <source>
        <dbReference type="ARBA" id="ARBA00023319"/>
    </source>
</evidence>
<reference evidence="7 8" key="1">
    <citation type="journal article" date="2019" name="PLoS Biol.">
        <title>Sex chromosomes control vertical transmission of feminizing Wolbachia symbionts in an isopod.</title>
        <authorList>
            <person name="Becking T."/>
            <person name="Chebbi M.A."/>
            <person name="Giraud I."/>
            <person name="Moumen B."/>
            <person name="Laverre T."/>
            <person name="Caubet Y."/>
            <person name="Peccoud J."/>
            <person name="Gilbert C."/>
            <person name="Cordaux R."/>
        </authorList>
    </citation>
    <scope>NUCLEOTIDE SEQUENCE [LARGE SCALE GENOMIC DNA]</scope>
    <source>
        <strain evidence="7">ANa2</strain>
        <tissue evidence="7">Whole body excluding digestive tract and cuticle</tissue>
    </source>
</reference>
<dbReference type="OrthoDB" id="5985519at2759"/>
<evidence type="ECO:0000256" key="2">
    <source>
        <dbReference type="ARBA" id="ARBA00023136"/>
    </source>
</evidence>
<dbReference type="SUPFAM" id="SSF48726">
    <property type="entry name" value="Immunoglobulin"/>
    <property type="match status" value="8"/>
</dbReference>
<keyword evidence="5" id="KW-0393">Immunoglobulin domain</keyword>
<dbReference type="InterPro" id="IPR036179">
    <property type="entry name" value="Ig-like_dom_sf"/>
</dbReference>
<dbReference type="AlphaFoldDB" id="A0A5N5TM93"/>
<name>A0A5N5TM93_9CRUS</name>
<protein>
    <submittedName>
        <fullName evidence="7">Basement membrane-specific heparan sulfate proteoglycan core protein</fullName>
    </submittedName>
</protein>
<dbReference type="InterPro" id="IPR003598">
    <property type="entry name" value="Ig_sub2"/>
</dbReference>
<dbReference type="SMART" id="SM00409">
    <property type="entry name" value="IG"/>
    <property type="match status" value="8"/>
</dbReference>
<dbReference type="Pfam" id="PF13927">
    <property type="entry name" value="Ig_3"/>
    <property type="match status" value="3"/>
</dbReference>
<dbReference type="GO" id="GO:0050839">
    <property type="term" value="F:cell adhesion molecule binding"/>
    <property type="evidence" value="ECO:0007669"/>
    <property type="project" value="TreeGrafter"/>
</dbReference>
<feature type="domain" description="Ig-like" evidence="6">
    <location>
        <begin position="320"/>
        <end position="413"/>
    </location>
</feature>
<feature type="domain" description="Ig-like" evidence="6">
    <location>
        <begin position="414"/>
        <end position="524"/>
    </location>
</feature>
<evidence type="ECO:0000259" key="6">
    <source>
        <dbReference type="PROSITE" id="PS50835"/>
    </source>
</evidence>
<dbReference type="GO" id="GO:0005911">
    <property type="term" value="C:cell-cell junction"/>
    <property type="evidence" value="ECO:0007669"/>
    <property type="project" value="TreeGrafter"/>
</dbReference>
<dbReference type="PANTHER" id="PTHR11640:SF164">
    <property type="entry name" value="MAM DOMAIN-CONTAINING GLYCOSYLPHOSPHATIDYLINOSITOL ANCHOR PROTEIN 1"/>
    <property type="match status" value="1"/>
</dbReference>
<keyword evidence="8" id="KW-1185">Reference proteome</keyword>
<gene>
    <name evidence="7" type="primary">HSPG2_1</name>
    <name evidence="7" type="ORF">Anas_02890</name>
</gene>
<dbReference type="PROSITE" id="PS50835">
    <property type="entry name" value="IG_LIKE"/>
    <property type="match status" value="6"/>
</dbReference>
<evidence type="ECO:0000256" key="1">
    <source>
        <dbReference type="ARBA" id="ARBA00004479"/>
    </source>
</evidence>
<organism evidence="7 8">
    <name type="scientific">Armadillidium nasatum</name>
    <dbReference type="NCBI Taxonomy" id="96803"/>
    <lineage>
        <taxon>Eukaryota</taxon>
        <taxon>Metazoa</taxon>
        <taxon>Ecdysozoa</taxon>
        <taxon>Arthropoda</taxon>
        <taxon>Crustacea</taxon>
        <taxon>Multicrustacea</taxon>
        <taxon>Malacostraca</taxon>
        <taxon>Eumalacostraca</taxon>
        <taxon>Peracarida</taxon>
        <taxon>Isopoda</taxon>
        <taxon>Oniscidea</taxon>
        <taxon>Crinocheta</taxon>
        <taxon>Armadillidiidae</taxon>
        <taxon>Armadillidium</taxon>
    </lineage>
</organism>
<feature type="domain" description="Ig-like" evidence="6">
    <location>
        <begin position="626"/>
        <end position="717"/>
    </location>
</feature>
<keyword evidence="4" id="KW-0325">Glycoprotein</keyword>
<accession>A0A5N5TM93</accession>
<dbReference type="InterPro" id="IPR013783">
    <property type="entry name" value="Ig-like_fold"/>
</dbReference>
<dbReference type="CDD" id="cd00098">
    <property type="entry name" value="IgC1"/>
    <property type="match status" value="1"/>
</dbReference>
<dbReference type="EMBL" id="SEYY01000426">
    <property type="protein sequence ID" value="KAB7507297.1"/>
    <property type="molecule type" value="Genomic_DNA"/>
</dbReference>
<evidence type="ECO:0000256" key="3">
    <source>
        <dbReference type="ARBA" id="ARBA00023157"/>
    </source>
</evidence>
<comment type="subcellular location">
    <subcellularLocation>
        <location evidence="1">Membrane</location>
        <topology evidence="1">Single-pass type I membrane protein</topology>
    </subcellularLocation>
</comment>
<evidence type="ECO:0000313" key="7">
    <source>
        <dbReference type="EMBL" id="KAB7507297.1"/>
    </source>
</evidence>
<keyword evidence="2" id="KW-0472">Membrane</keyword>
<comment type="caution">
    <text evidence="7">The sequence shown here is derived from an EMBL/GenBank/DDBJ whole genome shotgun (WGS) entry which is preliminary data.</text>
</comment>
<dbReference type="SMART" id="SM00408">
    <property type="entry name" value="IGc2"/>
    <property type="match status" value="7"/>
</dbReference>
<sequence length="967" mass="108778">MIICKGRSVDISDREDIQRIDVTEGETLSLTCRARPTLLRSYRWVYIRKGTRKPRVLSSGRRLVVGEPRLSIDAKPGDGYVNLILNLNEIRPYEAGLFMCWRQGLKPDPQVYVRVTEAGMEEAEPISIEISGPSQADYGSSVKIECLVRPSWPGKVLWFKNGESISSSHRFFTQQIEEKEEGELLASLNVISIREGANYTCRVPSQPDAEASFKLDVRVAKIESLRAVPSKDEIQYGQNLTIECIVSGTDSQILWFKDGGSLDISIESPSPRKTDDVLQNGNMRSTLVIENFSWKDNGQYSCYVPGDSKGFLINIEGRLPRVLGVKGWDFVVGEVLRLTCSTQYAKGEKKVIWLFKGEELRSDWWAEEVIREDAHNITHHDLSLPIPTRAHVGSYTCTAPYGSASTIVREIVPPYVEESPPVFIKVPLGDRLSLPCTVVGYPIPTVLWEKNINGQWKIVEEAKTEGEIEAEGFEVETEPLLEGEKQVGERQELLLDEAMPVHEGNYRCRGYNEKESVTVETQVSTHAKTSVLNVTADEVMEGDLLKITCVVSNFEGMVNFVNSLRVLGKDGDDRYTVHLLSKEEVETEIVGKDGREYPFTEVINTYVLIISNASLNDQGYYESLPPEVIEVAVAPAVEGEELFVSCTITHMPTEQKVTFFLNQTLLLEEENSRYSLRSQKEGNKTIHSLSIFDVTSDDSGLYQCFTSPITSDEVNVTVQSLADLSIEMNQIPKNEPLWVQSDLILECRLKGFKDYIHTVEFSHDGRPYLYIDPTIAGAQVNERASYMQEKEGLPLPEKDVSYRMRLNKVETSDGGTWACRATIPEAVFAKEAFINIRHLCGYGCQYRLSGKYFSYFNATTDIQFNYHLFHLSFEELIFPEPPRFTQSPDSEISVEYGSDLILNCIAAGFPIPKVTWYKKDLGVPVLNGTASARLEISEFTENNSGIYVCEAKSLNQVISSETKLDII</sequence>
<dbReference type="Proteomes" id="UP000326759">
    <property type="component" value="Unassembled WGS sequence"/>
</dbReference>
<keyword evidence="3" id="KW-1015">Disulfide bond</keyword>
<dbReference type="GO" id="GO:0098609">
    <property type="term" value="P:cell-cell adhesion"/>
    <property type="evidence" value="ECO:0007669"/>
    <property type="project" value="TreeGrafter"/>
</dbReference>
<proteinExistence type="predicted"/>